<dbReference type="AlphaFoldDB" id="A0A7X1TSN9"/>
<keyword evidence="3" id="KW-1185">Reference proteome</keyword>
<feature type="transmembrane region" description="Helical" evidence="1">
    <location>
        <begin position="204"/>
        <end position="221"/>
    </location>
</feature>
<keyword evidence="1" id="KW-1133">Transmembrane helix</keyword>
<comment type="caution">
    <text evidence="2">The sequence shown here is derived from an EMBL/GenBank/DDBJ whole genome shotgun (WGS) entry which is preliminary data.</text>
</comment>
<organism evidence="2 3">
    <name type="scientific">Deinococcus terrestris</name>
    <dbReference type="NCBI Taxonomy" id="2651870"/>
    <lineage>
        <taxon>Bacteria</taxon>
        <taxon>Thermotogati</taxon>
        <taxon>Deinococcota</taxon>
        <taxon>Deinococci</taxon>
        <taxon>Deinococcales</taxon>
        <taxon>Deinococcaceae</taxon>
        <taxon>Deinococcus</taxon>
    </lineage>
</organism>
<evidence type="ECO:0000313" key="2">
    <source>
        <dbReference type="EMBL" id="MPY67644.1"/>
    </source>
</evidence>
<protein>
    <recommendedName>
        <fullName evidence="4">O-antigen ligase domain-containing protein</fullName>
    </recommendedName>
</protein>
<dbReference type="RefSeq" id="WP_152871976.1">
    <property type="nucleotide sequence ID" value="NZ_WBSL01000007.1"/>
</dbReference>
<feature type="transmembrane region" description="Helical" evidence="1">
    <location>
        <begin position="89"/>
        <end position="116"/>
    </location>
</feature>
<name>A0A7X1TSN9_9DEIO</name>
<keyword evidence="1" id="KW-0812">Transmembrane</keyword>
<feature type="transmembrane region" description="Helical" evidence="1">
    <location>
        <begin position="159"/>
        <end position="175"/>
    </location>
</feature>
<feature type="transmembrane region" description="Helical" evidence="1">
    <location>
        <begin position="12"/>
        <end position="37"/>
    </location>
</feature>
<sequence length="389" mass="42691">MNLGFQVRPDDLIYLLSFGFLVILFRSLPLVVLGYGATILLSNFIHFYNALALDARGFLFVGRYTAFALMVGLGAWLRQGISPYFGRTLWRVLSCFAVVQAAVVIAQRWGALPIIIDNNLVINASRATGMTSHPTELGFVNLLLIALAYQITHSGKRRVGFYFVILCFVGALVAADSRTSLVGGLVMICLYELYTRRGSIKHSVYRWALSPLLVLGGWFVVSQSGRVAEVLSSGNATFVTQTLRDPRHVDDFSNINPQLAPRNVDPSLYVRIKKWGHILADVEARPLTGSGPGAYGAAVDGLYMRILGEGGILGLAVYLSGLGILFFSAKSFYFRLFFLAILFSSIFIDALFFSRFAYVFYLYAGLQISGGAARIEALGVDTGLTNVRL</sequence>
<keyword evidence="1" id="KW-0472">Membrane</keyword>
<gene>
    <name evidence="2" type="ORF">F8S09_13275</name>
</gene>
<dbReference type="Proteomes" id="UP000484842">
    <property type="component" value="Unassembled WGS sequence"/>
</dbReference>
<feature type="transmembrane region" description="Helical" evidence="1">
    <location>
        <begin position="336"/>
        <end position="361"/>
    </location>
</feature>
<dbReference type="EMBL" id="WBSL01000007">
    <property type="protein sequence ID" value="MPY67644.1"/>
    <property type="molecule type" value="Genomic_DNA"/>
</dbReference>
<feature type="transmembrane region" description="Helical" evidence="1">
    <location>
        <begin position="310"/>
        <end position="329"/>
    </location>
</feature>
<evidence type="ECO:0008006" key="4">
    <source>
        <dbReference type="Google" id="ProtNLM"/>
    </source>
</evidence>
<feature type="transmembrane region" description="Helical" evidence="1">
    <location>
        <begin position="57"/>
        <end position="77"/>
    </location>
</feature>
<evidence type="ECO:0000313" key="3">
    <source>
        <dbReference type="Proteomes" id="UP000484842"/>
    </source>
</evidence>
<reference evidence="2 3" key="1">
    <citation type="submission" date="2019-10" db="EMBL/GenBank/DDBJ databases">
        <title>Deinococcus sp. isolated from soil.</title>
        <authorList>
            <person name="Li Y."/>
            <person name="Wang J."/>
        </authorList>
    </citation>
    <scope>NUCLEOTIDE SEQUENCE [LARGE SCALE GENOMIC DNA]</scope>
    <source>
        <strain evidence="2 3">SDU3-2</strain>
    </source>
</reference>
<accession>A0A7X1TSN9</accession>
<evidence type="ECO:0000256" key="1">
    <source>
        <dbReference type="SAM" id="Phobius"/>
    </source>
</evidence>
<proteinExistence type="predicted"/>